<dbReference type="CDD" id="cd00093">
    <property type="entry name" value="HTH_XRE"/>
    <property type="match status" value="1"/>
</dbReference>
<dbReference type="EMBL" id="JAAAXJ010000031">
    <property type="protein sequence ID" value="NBJ27202.1"/>
    <property type="molecule type" value="Genomic_DNA"/>
</dbReference>
<evidence type="ECO:0000259" key="1">
    <source>
        <dbReference type="PROSITE" id="PS50943"/>
    </source>
</evidence>
<proteinExistence type="predicted"/>
<reference evidence="2 3" key="1">
    <citation type="submission" date="2020-01" db="EMBL/GenBank/DDBJ databases">
        <title>Microvirga sp. nov., an arsenate reduction bacterium isolated from Tibet hotspring sediments.</title>
        <authorList>
            <person name="Yuan C.-G."/>
        </authorList>
    </citation>
    <scope>NUCLEOTIDE SEQUENCE [LARGE SCALE GENOMIC DNA]</scope>
    <source>
        <strain evidence="2 3">SYSU G3D203</strain>
    </source>
</reference>
<feature type="domain" description="HTH cro/C1-type" evidence="1">
    <location>
        <begin position="34"/>
        <end position="88"/>
    </location>
</feature>
<accession>A0ABW9Z3U3</accession>
<dbReference type="Gene3D" id="1.10.260.40">
    <property type="entry name" value="lambda repressor-like DNA-binding domains"/>
    <property type="match status" value="1"/>
</dbReference>
<dbReference type="InterPro" id="IPR010982">
    <property type="entry name" value="Lambda_DNA-bd_dom_sf"/>
</dbReference>
<evidence type="ECO:0000313" key="3">
    <source>
        <dbReference type="Proteomes" id="UP000818323"/>
    </source>
</evidence>
<name>A0ABW9Z3U3_9HYPH</name>
<dbReference type="InterPro" id="IPR001387">
    <property type="entry name" value="Cro/C1-type_HTH"/>
</dbReference>
<dbReference type="Pfam" id="PF01381">
    <property type="entry name" value="HTH_3"/>
    <property type="match status" value="1"/>
</dbReference>
<organism evidence="2 3">
    <name type="scientific">Microvirga arsenatis</name>
    <dbReference type="NCBI Taxonomy" id="2692265"/>
    <lineage>
        <taxon>Bacteria</taxon>
        <taxon>Pseudomonadati</taxon>
        <taxon>Pseudomonadota</taxon>
        <taxon>Alphaproteobacteria</taxon>
        <taxon>Hyphomicrobiales</taxon>
        <taxon>Methylobacteriaceae</taxon>
        <taxon>Microvirga</taxon>
    </lineage>
</organism>
<dbReference type="SMART" id="SM00530">
    <property type="entry name" value="HTH_XRE"/>
    <property type="match status" value="1"/>
</dbReference>
<evidence type="ECO:0000313" key="2">
    <source>
        <dbReference type="EMBL" id="NBJ27202.1"/>
    </source>
</evidence>
<keyword evidence="3" id="KW-1185">Reference proteome</keyword>
<gene>
    <name evidence="2" type="ORF">GR303_23050</name>
</gene>
<comment type="caution">
    <text evidence="2">The sequence shown here is derived from an EMBL/GenBank/DDBJ whole genome shotgun (WGS) entry which is preliminary data.</text>
</comment>
<dbReference type="PROSITE" id="PS50943">
    <property type="entry name" value="HTH_CROC1"/>
    <property type="match status" value="1"/>
</dbReference>
<dbReference type="SUPFAM" id="SSF47413">
    <property type="entry name" value="lambda repressor-like DNA-binding domains"/>
    <property type="match status" value="1"/>
</dbReference>
<dbReference type="Proteomes" id="UP000818323">
    <property type="component" value="Unassembled WGS sequence"/>
</dbReference>
<protein>
    <submittedName>
        <fullName evidence="2">Helix-turn-helix domain-containing protein</fullName>
    </submittedName>
</protein>
<sequence>MPRWRKPTKDEIRERRAALAEKARTGTLQLPSAVAEMRQAIGLTQEEFARVLKLTKRQLAEIERGEANPTVETLGRIGRVFGFGIGFVPMQEPGFSARKKTGPSSP</sequence>
<dbReference type="RefSeq" id="WP_161726665.1">
    <property type="nucleotide sequence ID" value="NZ_JAAAXI010000041.1"/>
</dbReference>